<protein>
    <submittedName>
        <fullName evidence="1">Uncharacterized protein</fullName>
    </submittedName>
</protein>
<organism evidence="1 2">
    <name type="scientific">Triticum urartu</name>
    <name type="common">Red wild einkorn</name>
    <name type="synonym">Crithodium urartu</name>
    <dbReference type="NCBI Taxonomy" id="4572"/>
    <lineage>
        <taxon>Eukaryota</taxon>
        <taxon>Viridiplantae</taxon>
        <taxon>Streptophyta</taxon>
        <taxon>Embryophyta</taxon>
        <taxon>Tracheophyta</taxon>
        <taxon>Spermatophyta</taxon>
        <taxon>Magnoliopsida</taxon>
        <taxon>Liliopsida</taxon>
        <taxon>Poales</taxon>
        <taxon>Poaceae</taxon>
        <taxon>BOP clade</taxon>
        <taxon>Pooideae</taxon>
        <taxon>Triticodae</taxon>
        <taxon>Triticeae</taxon>
        <taxon>Triticinae</taxon>
        <taxon>Triticum</taxon>
    </lineage>
</organism>
<reference evidence="1" key="3">
    <citation type="submission" date="2022-06" db="UniProtKB">
        <authorList>
            <consortium name="EnsemblPlants"/>
        </authorList>
    </citation>
    <scope>IDENTIFICATION</scope>
</reference>
<proteinExistence type="predicted"/>
<dbReference type="Gramene" id="TuG1812G0500005159.01.T01">
    <property type="protein sequence ID" value="TuG1812G0500005159.01.T01.cds281664"/>
    <property type="gene ID" value="TuG1812G0500005159.01"/>
</dbReference>
<dbReference type="EnsemblPlants" id="TuG1812G0500005159.01.T01">
    <property type="protein sequence ID" value="TuG1812G0500005159.01.T01.cds281664"/>
    <property type="gene ID" value="TuG1812G0500005159.01"/>
</dbReference>
<name>A0A8R7QKI1_TRIUA</name>
<sequence>TTSVPSPLSRLAASLTARGVGTCLSCFIFLRFCFSGDIDEVMATMACWNKVSPVSPYLDDVRSGAGERPVRVCVPRSVGSLQILAVRVSFKERLWLAFGVVTTTSSSM</sequence>
<dbReference type="AlphaFoldDB" id="A0A8R7QKI1"/>
<evidence type="ECO:0000313" key="1">
    <source>
        <dbReference type="EnsemblPlants" id="TuG1812G0500005159.01.T01.cds281664"/>
    </source>
</evidence>
<accession>A0A8R7QKI1</accession>
<evidence type="ECO:0000313" key="2">
    <source>
        <dbReference type="Proteomes" id="UP000015106"/>
    </source>
</evidence>
<dbReference type="Proteomes" id="UP000015106">
    <property type="component" value="Chromosome 5"/>
</dbReference>
<reference evidence="2" key="1">
    <citation type="journal article" date="2013" name="Nature">
        <title>Draft genome of the wheat A-genome progenitor Triticum urartu.</title>
        <authorList>
            <person name="Ling H.Q."/>
            <person name="Zhao S."/>
            <person name="Liu D."/>
            <person name="Wang J."/>
            <person name="Sun H."/>
            <person name="Zhang C."/>
            <person name="Fan H."/>
            <person name="Li D."/>
            <person name="Dong L."/>
            <person name="Tao Y."/>
            <person name="Gao C."/>
            <person name="Wu H."/>
            <person name="Li Y."/>
            <person name="Cui Y."/>
            <person name="Guo X."/>
            <person name="Zheng S."/>
            <person name="Wang B."/>
            <person name="Yu K."/>
            <person name="Liang Q."/>
            <person name="Yang W."/>
            <person name="Lou X."/>
            <person name="Chen J."/>
            <person name="Feng M."/>
            <person name="Jian J."/>
            <person name="Zhang X."/>
            <person name="Luo G."/>
            <person name="Jiang Y."/>
            <person name="Liu J."/>
            <person name="Wang Z."/>
            <person name="Sha Y."/>
            <person name="Zhang B."/>
            <person name="Wu H."/>
            <person name="Tang D."/>
            <person name="Shen Q."/>
            <person name="Xue P."/>
            <person name="Zou S."/>
            <person name="Wang X."/>
            <person name="Liu X."/>
            <person name="Wang F."/>
            <person name="Yang Y."/>
            <person name="An X."/>
            <person name="Dong Z."/>
            <person name="Zhang K."/>
            <person name="Zhang X."/>
            <person name="Luo M.C."/>
            <person name="Dvorak J."/>
            <person name="Tong Y."/>
            <person name="Wang J."/>
            <person name="Yang H."/>
            <person name="Li Z."/>
            <person name="Wang D."/>
            <person name="Zhang A."/>
            <person name="Wang J."/>
        </authorList>
    </citation>
    <scope>NUCLEOTIDE SEQUENCE</scope>
    <source>
        <strain evidence="2">cv. G1812</strain>
    </source>
</reference>
<reference evidence="1" key="2">
    <citation type="submission" date="2018-03" db="EMBL/GenBank/DDBJ databases">
        <title>The Triticum urartu genome reveals the dynamic nature of wheat genome evolution.</title>
        <authorList>
            <person name="Ling H."/>
            <person name="Ma B."/>
            <person name="Shi X."/>
            <person name="Liu H."/>
            <person name="Dong L."/>
            <person name="Sun H."/>
            <person name="Cao Y."/>
            <person name="Gao Q."/>
            <person name="Zheng S."/>
            <person name="Li Y."/>
            <person name="Yu Y."/>
            <person name="Du H."/>
            <person name="Qi M."/>
            <person name="Li Y."/>
            <person name="Yu H."/>
            <person name="Cui Y."/>
            <person name="Wang N."/>
            <person name="Chen C."/>
            <person name="Wu H."/>
            <person name="Zhao Y."/>
            <person name="Zhang J."/>
            <person name="Li Y."/>
            <person name="Zhou W."/>
            <person name="Zhang B."/>
            <person name="Hu W."/>
            <person name="Eijk M."/>
            <person name="Tang J."/>
            <person name="Witsenboer H."/>
            <person name="Zhao S."/>
            <person name="Li Z."/>
            <person name="Zhang A."/>
            <person name="Wang D."/>
            <person name="Liang C."/>
        </authorList>
    </citation>
    <scope>NUCLEOTIDE SEQUENCE [LARGE SCALE GENOMIC DNA]</scope>
    <source>
        <strain evidence="1">cv. G1812</strain>
    </source>
</reference>
<keyword evidence="2" id="KW-1185">Reference proteome</keyword>